<organism evidence="4 5">
    <name type="scientific">Flavobacterium azooxidireducens</name>
    <dbReference type="NCBI Taxonomy" id="1871076"/>
    <lineage>
        <taxon>Bacteria</taxon>
        <taxon>Pseudomonadati</taxon>
        <taxon>Bacteroidota</taxon>
        <taxon>Flavobacteriia</taxon>
        <taxon>Flavobacteriales</taxon>
        <taxon>Flavobacteriaceae</taxon>
        <taxon>Flavobacterium</taxon>
    </lineage>
</organism>
<accession>A0ABY4KBX7</accession>
<evidence type="ECO:0000313" key="4">
    <source>
        <dbReference type="EMBL" id="UPQ78287.1"/>
    </source>
</evidence>
<dbReference type="InterPro" id="IPR003284">
    <property type="entry name" value="Sal_SpvB"/>
</dbReference>
<gene>
    <name evidence="4" type="ORF">M0M57_11725</name>
</gene>
<evidence type="ECO:0000313" key="5">
    <source>
        <dbReference type="Proteomes" id="UP000830583"/>
    </source>
</evidence>
<dbReference type="Pfam" id="PF03534">
    <property type="entry name" value="SpvB"/>
    <property type="match status" value="1"/>
</dbReference>
<keyword evidence="2" id="KW-0964">Secreted</keyword>
<reference evidence="4" key="1">
    <citation type="submission" date="2022-04" db="EMBL/GenBank/DDBJ databases">
        <title>Consumption of N2O by Flavobacterium azooxidireducens sp. nov. isolated from Decomposing Leaf Litter of Phragmites australis (Cav.).</title>
        <authorList>
            <person name="Behrendt U."/>
            <person name="Spanner T."/>
            <person name="Augustin J."/>
            <person name="Horn M.A."/>
            <person name="Kolb S."/>
            <person name="Ulrich A."/>
        </authorList>
    </citation>
    <scope>NUCLEOTIDE SEQUENCE</scope>
    <source>
        <strain evidence="4">IGB 4-14</strain>
    </source>
</reference>
<name>A0ABY4KBX7_9FLAO</name>
<evidence type="ECO:0000256" key="2">
    <source>
        <dbReference type="ARBA" id="ARBA00022525"/>
    </source>
</evidence>
<dbReference type="EMBL" id="CP096205">
    <property type="protein sequence ID" value="UPQ78287.1"/>
    <property type="molecule type" value="Genomic_DNA"/>
</dbReference>
<keyword evidence="5" id="KW-1185">Reference proteome</keyword>
<proteinExistence type="predicted"/>
<comment type="subcellular location">
    <subcellularLocation>
        <location evidence="1">Secreted</location>
    </subcellularLocation>
</comment>
<dbReference type="RefSeq" id="WP_248433214.1">
    <property type="nucleotide sequence ID" value="NZ_CP096205.1"/>
</dbReference>
<evidence type="ECO:0000256" key="1">
    <source>
        <dbReference type="ARBA" id="ARBA00004613"/>
    </source>
</evidence>
<evidence type="ECO:0000256" key="3">
    <source>
        <dbReference type="ARBA" id="ARBA00023026"/>
    </source>
</evidence>
<protein>
    <submittedName>
        <fullName evidence="4">Uncharacterized protein</fullName>
    </submittedName>
</protein>
<keyword evidence="3" id="KW-0843">Virulence</keyword>
<sequence length="842" mass="94333">MLIGMLHSSFIAPAQPIIWEFFNGTKAKNFHDSSSSYESPDSVRSVNFMEPDNEVETKKSTLRSEKTSSLNDKLGLKTYFQADIVDGYIGVFDDKPLDDAKDNLFKITIDEIPTNSRVYLQYELYGVEGLSSVSRSVNDMPTTGGYIVKKNNQWTLQQEELAFNWVKKGENTILFTAPSSKEFGYRVKNVSIQFKEDTTLNANMILNIDQNLLFVKENQLYIKGFVQNPSENLTVEVAGSNLLVYKNQFEGIIQLTKENIEQKNILIKANDSNGLVGQEYIHLTNLLEADLKVSFDERLSEHKKMFSALAGSSLLTEGAGIIVPDSAITDHKIISISSLRKKDIAPMNSGMINVTKGGGSYRFLPDGTKFAKNVKIQLAYDNSLIPSGYSEKDIQTFYFSKDSKSWVSVEKDSVLLETKMIVSNTNHFTDYINGIIQVPETPETSAFIPTMMSDIKAANPTSGMTLISPPEASQKGSAGVSYPIKVPSGRSGLQPSLAIQYNSDGGNGLLGLGWDMSTSALSIDTRWGVPILSDTHETEIYTLNGEQLMYPKIENLNADMVDWMPNRHYDATNAGDVYSTVERERIDNAVFTMRKQGGFEKLERLGTNPSNYHWKVTNTDGVVSWYGGKTGVDETYVLKNAEGKVVYWSLYMVEDVHGNSMKYYYTKETIGSISGVNSNLAGSIFYYLSRITYTGFQDDDGGYSVEFIPTSTYRPDITIDSKLGVKLVNTKLLNTIQVKHQNELIRRYNLNYDPGFSKFGKNRLLSIVEADAGNNEFYRHEFEYYDDLEDGEGNNIYFSAGVDVNLCEDDDDGGGVMKKSVLCLCFQFRNIQFIISEILIRQ</sequence>
<dbReference type="Proteomes" id="UP000830583">
    <property type="component" value="Chromosome"/>
</dbReference>